<gene>
    <name evidence="2" type="ORF">ABRZ00_12825</name>
    <name evidence="1" type="ORF">ABRZ02_03530</name>
</gene>
<dbReference type="AlphaFoldDB" id="A0AB39CTX9"/>
<protein>
    <submittedName>
        <fullName evidence="1">Uncharacterized protein</fullName>
    </submittedName>
</protein>
<accession>A0AB39CTX9</accession>
<dbReference type="RefSeq" id="WP_368647740.1">
    <property type="nucleotide sequence ID" value="NZ_CP158253.1"/>
</dbReference>
<dbReference type="KEGG" id="cgin:ABRZ00_12825"/>
<evidence type="ECO:0000313" key="2">
    <source>
        <dbReference type="EMBL" id="XDJ55406.1"/>
    </source>
</evidence>
<organism evidence="1">
    <name type="scientific">Castellaniella ginsengisoli</name>
    <dbReference type="NCBI Taxonomy" id="546114"/>
    <lineage>
        <taxon>Bacteria</taxon>
        <taxon>Pseudomonadati</taxon>
        <taxon>Pseudomonadota</taxon>
        <taxon>Betaproteobacteria</taxon>
        <taxon>Burkholderiales</taxon>
        <taxon>Alcaligenaceae</taxon>
        <taxon>Castellaniella</taxon>
    </lineage>
</organism>
<sequence length="82" mass="9102">MTPSPVQCIDCTRFSLRGHAGMASQGYGRCALASGAGHFESATFERHCPDFDRVGIEISEARRAWLEDRRAQFNQSIDKVTP</sequence>
<reference evidence="1" key="1">
    <citation type="submission" date="2024-05" db="EMBL/GenBank/DDBJ databases">
        <authorList>
            <person name="Luo Y.-C."/>
            <person name="Nicholds J."/>
            <person name="Mortimer T."/>
            <person name="Maboni G."/>
        </authorList>
    </citation>
    <scope>NUCLEOTIDE SEQUENCE</scope>
    <source>
        <strain evidence="2">150221</strain>
        <strain evidence="1">153271</strain>
    </source>
</reference>
<proteinExistence type="predicted"/>
<dbReference type="GeneID" id="93068433"/>
<name>A0AB39CTX9_9BURK</name>
<evidence type="ECO:0000313" key="1">
    <source>
        <dbReference type="EMBL" id="XDJ45370.1"/>
    </source>
</evidence>
<dbReference type="EMBL" id="CP158253">
    <property type="protein sequence ID" value="XDJ45370.1"/>
    <property type="molecule type" value="Genomic_DNA"/>
</dbReference>
<dbReference type="EMBL" id="CP158257">
    <property type="protein sequence ID" value="XDJ55406.1"/>
    <property type="molecule type" value="Genomic_DNA"/>
</dbReference>